<keyword evidence="3" id="KW-0472">Membrane</keyword>
<proteinExistence type="inferred from homology"/>
<reference evidence="5 6" key="1">
    <citation type="submission" date="2023-02" db="EMBL/GenBank/DDBJ databases">
        <title>A bacterium isolated from plastisphere.</title>
        <authorList>
            <person name="Sun Y."/>
        </authorList>
    </citation>
    <scope>NUCLEOTIDE SEQUENCE [LARGE SCALE GENOMIC DNA]</scope>
    <source>
        <strain evidence="6">a-1</strain>
    </source>
</reference>
<keyword evidence="3" id="KW-1133">Transmembrane helix</keyword>
<dbReference type="InterPro" id="IPR037185">
    <property type="entry name" value="EmrE-like"/>
</dbReference>
<dbReference type="InterPro" id="IPR000620">
    <property type="entry name" value="EamA_dom"/>
</dbReference>
<comment type="similarity">
    <text evidence="2">Belongs to the EamA transporter family.</text>
</comment>
<feature type="transmembrane region" description="Helical" evidence="3">
    <location>
        <begin position="56"/>
        <end position="73"/>
    </location>
</feature>
<comment type="subcellular location">
    <subcellularLocation>
        <location evidence="1">Endomembrane system</location>
        <topology evidence="1">Multi-pass membrane protein</topology>
    </subcellularLocation>
</comment>
<dbReference type="RefSeq" id="WP_235181821.1">
    <property type="nucleotide sequence ID" value="NZ_CP118099.1"/>
</dbReference>
<protein>
    <submittedName>
        <fullName evidence="5">DMT family transporter</fullName>
    </submittedName>
</protein>
<organism evidence="5 6">
    <name type="scientific">Exiguobacterium marinum</name>
    <dbReference type="NCBI Taxonomy" id="273528"/>
    <lineage>
        <taxon>Bacteria</taxon>
        <taxon>Bacillati</taxon>
        <taxon>Bacillota</taxon>
        <taxon>Bacilli</taxon>
        <taxon>Bacillales</taxon>
        <taxon>Bacillales Family XII. Incertae Sedis</taxon>
        <taxon>Exiguobacterium</taxon>
    </lineage>
</organism>
<evidence type="ECO:0000256" key="2">
    <source>
        <dbReference type="ARBA" id="ARBA00007362"/>
    </source>
</evidence>
<sequence>MARSTQFDPCGEYMGRDSVRRTDWKWNGLVDVIGYVASISFQFIGTKLSNAHTGSFVTAATPDFVVLFARILLKERLTPVKIGALGLATVGVLIVVGWEGKGTFSYSF</sequence>
<feature type="domain" description="EamA" evidence="4">
    <location>
        <begin position="20"/>
        <end position="96"/>
    </location>
</feature>
<dbReference type="Pfam" id="PF00892">
    <property type="entry name" value="EamA"/>
    <property type="match status" value="1"/>
</dbReference>
<dbReference type="SUPFAM" id="SSF103481">
    <property type="entry name" value="Multidrug resistance efflux transporter EmrE"/>
    <property type="match status" value="1"/>
</dbReference>
<evidence type="ECO:0000256" key="3">
    <source>
        <dbReference type="SAM" id="Phobius"/>
    </source>
</evidence>
<name>A0ABY7WXW6_9BACL</name>
<dbReference type="Gene3D" id="1.10.3730.20">
    <property type="match status" value="1"/>
</dbReference>
<accession>A0ABY7WXW6</accession>
<evidence type="ECO:0000256" key="1">
    <source>
        <dbReference type="ARBA" id="ARBA00004127"/>
    </source>
</evidence>
<gene>
    <name evidence="5" type="ORF">PTI97_12885</name>
</gene>
<dbReference type="Proteomes" id="UP001213680">
    <property type="component" value="Chromosome"/>
</dbReference>
<evidence type="ECO:0000259" key="4">
    <source>
        <dbReference type="Pfam" id="PF00892"/>
    </source>
</evidence>
<feature type="transmembrane region" description="Helical" evidence="3">
    <location>
        <begin position="80"/>
        <end position="98"/>
    </location>
</feature>
<keyword evidence="6" id="KW-1185">Reference proteome</keyword>
<dbReference type="EMBL" id="CP118099">
    <property type="protein sequence ID" value="WDH75711.1"/>
    <property type="molecule type" value="Genomic_DNA"/>
</dbReference>
<feature type="transmembrane region" description="Helical" evidence="3">
    <location>
        <begin position="26"/>
        <end position="44"/>
    </location>
</feature>
<evidence type="ECO:0000313" key="6">
    <source>
        <dbReference type="Proteomes" id="UP001213680"/>
    </source>
</evidence>
<evidence type="ECO:0000313" key="5">
    <source>
        <dbReference type="EMBL" id="WDH75711.1"/>
    </source>
</evidence>
<keyword evidence="3" id="KW-0812">Transmembrane</keyword>